<organism evidence="2 3">
    <name type="scientific">Anaerolinea thermophila (strain DSM 14523 / JCM 11388 / NBRC 100420 / UNI-1)</name>
    <dbReference type="NCBI Taxonomy" id="926569"/>
    <lineage>
        <taxon>Bacteria</taxon>
        <taxon>Bacillati</taxon>
        <taxon>Chloroflexota</taxon>
        <taxon>Anaerolineae</taxon>
        <taxon>Anaerolineales</taxon>
        <taxon>Anaerolineaceae</taxon>
        <taxon>Anaerolinea</taxon>
    </lineage>
</organism>
<evidence type="ECO:0000256" key="1">
    <source>
        <dbReference type="SAM" id="Phobius"/>
    </source>
</evidence>
<dbReference type="OrthoDB" id="160900at2"/>
<feature type="transmembrane region" description="Helical" evidence="1">
    <location>
        <begin position="12"/>
        <end position="32"/>
    </location>
</feature>
<dbReference type="HOGENOM" id="CLU_134903_1_0_0"/>
<keyword evidence="1" id="KW-0472">Membrane</keyword>
<dbReference type="KEGG" id="atm:ANT_02620"/>
<reference evidence="2 3" key="1">
    <citation type="submission" date="2010-12" db="EMBL/GenBank/DDBJ databases">
        <title>Whole genome sequence of Anaerolinea thermophila UNI-1.</title>
        <authorList>
            <person name="Narita-Yamada S."/>
            <person name="Kishi E."/>
            <person name="Watanabe Y."/>
            <person name="Takasaki K."/>
            <person name="Ankai A."/>
            <person name="Oguchi A."/>
            <person name="Fukui S."/>
            <person name="Takahashi M."/>
            <person name="Yashiro I."/>
            <person name="Hosoyama A."/>
            <person name="Sekiguchi Y."/>
            <person name="Hanada S."/>
            <person name="Fujita N."/>
        </authorList>
    </citation>
    <scope>NUCLEOTIDE SEQUENCE [LARGE SCALE GENOMIC DNA]</scope>
    <source>
        <strain evidence="3">DSM 14523 / JCM 11388 / NBRC 100420 / UNI-1</strain>
    </source>
</reference>
<dbReference type="EMBL" id="AP012029">
    <property type="protein sequence ID" value="BAJ62296.1"/>
    <property type="molecule type" value="Genomic_DNA"/>
</dbReference>
<name>E8MZW1_ANATU</name>
<sequence length="154" mass="17391">MYAFLLPLHNILRWLLLIAALFAVGRALWGWLARKPWQALDDRAGLIFTTVMDLQVLVGLLLYVAFSPLTQTAFQNFGGAMGNATMRFFAIEHILIMVIALVLAHIGRAQARKASEALSKHRRAAIWFGIALLLVLLAIPWPFSGVPRPLWRWF</sequence>
<evidence type="ECO:0000313" key="3">
    <source>
        <dbReference type="Proteomes" id="UP000008922"/>
    </source>
</evidence>
<dbReference type="STRING" id="926569.ANT_02620"/>
<dbReference type="AlphaFoldDB" id="E8MZW1"/>
<gene>
    <name evidence="2" type="ordered locus">ANT_02620</name>
</gene>
<dbReference type="Proteomes" id="UP000008922">
    <property type="component" value="Chromosome"/>
</dbReference>
<keyword evidence="1" id="KW-1133">Transmembrane helix</keyword>
<dbReference type="eggNOG" id="ENOG502ZXYX">
    <property type="taxonomic scope" value="Bacteria"/>
</dbReference>
<keyword evidence="1" id="KW-0812">Transmembrane</keyword>
<feature type="transmembrane region" description="Helical" evidence="1">
    <location>
        <begin position="44"/>
        <end position="66"/>
    </location>
</feature>
<keyword evidence="3" id="KW-1185">Reference proteome</keyword>
<protein>
    <submittedName>
        <fullName evidence="2">Hypothetical membrane protein</fullName>
    </submittedName>
</protein>
<dbReference type="RefSeq" id="WP_013558693.1">
    <property type="nucleotide sequence ID" value="NC_014960.1"/>
</dbReference>
<accession>E8MZW1</accession>
<evidence type="ECO:0000313" key="2">
    <source>
        <dbReference type="EMBL" id="BAJ62296.1"/>
    </source>
</evidence>
<dbReference type="InParanoid" id="E8MZW1"/>
<proteinExistence type="predicted"/>
<feature type="transmembrane region" description="Helical" evidence="1">
    <location>
        <begin position="86"/>
        <end position="104"/>
    </location>
</feature>
<feature type="transmembrane region" description="Helical" evidence="1">
    <location>
        <begin position="124"/>
        <end position="143"/>
    </location>
</feature>